<dbReference type="InterPro" id="IPR036279">
    <property type="entry name" value="5-3_exonuclease_C_sf"/>
</dbReference>
<feature type="region of interest" description="Disordered" evidence="13">
    <location>
        <begin position="521"/>
        <end position="541"/>
    </location>
</feature>
<dbReference type="GO" id="GO:0009650">
    <property type="term" value="P:UV protection"/>
    <property type="evidence" value="ECO:0007669"/>
    <property type="project" value="UniProtKB-ARBA"/>
</dbReference>
<dbReference type="Pfam" id="PF00867">
    <property type="entry name" value="XPG_I"/>
    <property type="match status" value="1"/>
</dbReference>
<dbReference type="GO" id="GO:0003677">
    <property type="term" value="F:DNA binding"/>
    <property type="evidence" value="ECO:0007669"/>
    <property type="project" value="InterPro"/>
</dbReference>
<keyword evidence="17" id="KW-1185">Reference proteome</keyword>
<evidence type="ECO:0000259" key="15">
    <source>
        <dbReference type="SMART" id="SM00485"/>
    </source>
</evidence>
<evidence type="ECO:0000256" key="12">
    <source>
        <dbReference type="ARBA" id="ARBA00073453"/>
    </source>
</evidence>
<proteinExistence type="inferred from homology"/>
<dbReference type="CDD" id="cd09869">
    <property type="entry name" value="PIN_GEN1"/>
    <property type="match status" value="1"/>
</dbReference>
<dbReference type="AlphaFoldDB" id="A0A2Z7C562"/>
<dbReference type="GO" id="GO:0017108">
    <property type="term" value="F:5'-flap endonuclease activity"/>
    <property type="evidence" value="ECO:0007669"/>
    <property type="project" value="TreeGrafter"/>
</dbReference>
<evidence type="ECO:0000256" key="11">
    <source>
        <dbReference type="ARBA" id="ARBA00038112"/>
    </source>
</evidence>
<gene>
    <name evidence="16" type="ORF">F511_15388</name>
</gene>
<feature type="domain" description="XPG-I" evidence="14">
    <location>
        <begin position="128"/>
        <end position="198"/>
    </location>
</feature>
<dbReference type="GO" id="GO:0046872">
    <property type="term" value="F:metal ion binding"/>
    <property type="evidence" value="ECO:0007669"/>
    <property type="project" value="UniProtKB-KW"/>
</dbReference>
<evidence type="ECO:0000256" key="4">
    <source>
        <dbReference type="ARBA" id="ARBA00022723"/>
    </source>
</evidence>
<keyword evidence="10" id="KW-0539">Nucleus</keyword>
<dbReference type="Gene3D" id="3.40.50.1010">
    <property type="entry name" value="5'-nuclease"/>
    <property type="match status" value="1"/>
</dbReference>
<dbReference type="InterPro" id="IPR008918">
    <property type="entry name" value="HhH2"/>
</dbReference>
<dbReference type="GO" id="GO:0005634">
    <property type="term" value="C:nucleus"/>
    <property type="evidence" value="ECO:0007669"/>
    <property type="project" value="UniProtKB-SubCell"/>
</dbReference>
<dbReference type="OrthoDB" id="2959108at2759"/>
<keyword evidence="5 16" id="KW-0255">Endonuclease</keyword>
<evidence type="ECO:0000256" key="7">
    <source>
        <dbReference type="ARBA" id="ARBA00022801"/>
    </source>
</evidence>
<comment type="cofactor">
    <cofactor evidence="1">
        <name>Mg(2+)</name>
        <dbReference type="ChEBI" id="CHEBI:18420"/>
    </cofactor>
</comment>
<dbReference type="GO" id="GO:0009555">
    <property type="term" value="P:pollen development"/>
    <property type="evidence" value="ECO:0007669"/>
    <property type="project" value="TreeGrafter"/>
</dbReference>
<dbReference type="SMART" id="SM00485">
    <property type="entry name" value="XPGN"/>
    <property type="match status" value="1"/>
</dbReference>
<feature type="domain" description="XPG N-terminal" evidence="15">
    <location>
        <begin position="1"/>
        <end position="93"/>
    </location>
</feature>
<evidence type="ECO:0000256" key="2">
    <source>
        <dbReference type="ARBA" id="ARBA00004123"/>
    </source>
</evidence>
<organism evidence="16 17">
    <name type="scientific">Dorcoceras hygrometricum</name>
    <dbReference type="NCBI Taxonomy" id="472368"/>
    <lineage>
        <taxon>Eukaryota</taxon>
        <taxon>Viridiplantae</taxon>
        <taxon>Streptophyta</taxon>
        <taxon>Embryophyta</taxon>
        <taxon>Tracheophyta</taxon>
        <taxon>Spermatophyta</taxon>
        <taxon>Magnoliopsida</taxon>
        <taxon>eudicotyledons</taxon>
        <taxon>Gunneridae</taxon>
        <taxon>Pentapetalae</taxon>
        <taxon>asterids</taxon>
        <taxon>lamiids</taxon>
        <taxon>Lamiales</taxon>
        <taxon>Gesneriaceae</taxon>
        <taxon>Didymocarpoideae</taxon>
        <taxon>Trichosporeae</taxon>
        <taxon>Loxocarpinae</taxon>
        <taxon>Dorcoceras</taxon>
    </lineage>
</organism>
<feature type="compositionally biased region" description="Basic and acidic residues" evidence="13">
    <location>
        <begin position="562"/>
        <end position="580"/>
    </location>
</feature>
<dbReference type="PRINTS" id="PR00853">
    <property type="entry name" value="XPGRADSUPER"/>
</dbReference>
<evidence type="ECO:0000256" key="5">
    <source>
        <dbReference type="ARBA" id="ARBA00022759"/>
    </source>
</evidence>
<dbReference type="SUPFAM" id="SSF47807">
    <property type="entry name" value="5' to 3' exonuclease, C-terminal subdomain"/>
    <property type="match status" value="1"/>
</dbReference>
<feature type="compositionally biased region" description="Polar residues" evidence="13">
    <location>
        <begin position="526"/>
        <end position="541"/>
    </location>
</feature>
<protein>
    <recommendedName>
        <fullName evidence="12">Flap endonuclease GEN-like 1</fullName>
    </recommendedName>
</protein>
<dbReference type="PANTHER" id="PTHR11081:SF59">
    <property type="entry name" value="FI23547P1"/>
    <property type="match status" value="1"/>
</dbReference>
<sequence>MGVGGNFWDLLKPYALFEGFDFLRNKRVAVDLSYWIVQHETAVKGYVRNPHIRLTFFRTINLFAKFGAYPVFVLDGIPSPLKYRARIARYFRASGVDLSSKPEAEEGVSVERNWAFRKCVEECVALLELLGMPVLRATGEAEALCAQLNSEGHVDACITADSDALLYGAQCVIKRFQPNSKEPFECYHVADIEAGLELKRKHLIAVSLLVGSDHDIGGVQGIGLDTALRFVKCFSEEEILDRLNEIAKGDSLLLQENIKSGGELARSSIENSPKPKFPHCSRCGHPGNRRAHLKVSCNYCSSIAGKSCWQKSRRKEKENKKIEAWRFNVCRKIASERDFPINEIIHMYLSKKDGSDDYRSIRWASPQTELLVDYLTYMQNWEPSYIKKMLLPMLSTLYLRDVASGVTIKSLYEQYEFHSIQRIKVRYGHEFFVVNWKKAVNTLGAAPLKLLEGSDVPQEEESREVDESIDFLEELDVPNIRLQDGCCFLSTDEDIELVQNAFPEKATKFFEEKKLKEMKSRKKKCTSGSEATDNSESPSSRSVQLSITEFYCSSKIICQNKNEEKTRSGRGSAKDKRKEPGSGYSGYSKSVRRRLLFG</sequence>
<dbReference type="SMART" id="SM00279">
    <property type="entry name" value="HhH2"/>
    <property type="match status" value="1"/>
</dbReference>
<dbReference type="Pfam" id="PF00752">
    <property type="entry name" value="XPG_N"/>
    <property type="match status" value="1"/>
</dbReference>
<dbReference type="InterPro" id="IPR006084">
    <property type="entry name" value="XPG/Rad2"/>
</dbReference>
<comment type="subcellular location">
    <subcellularLocation>
        <location evidence="2">Nucleus</location>
    </subcellularLocation>
</comment>
<evidence type="ECO:0000256" key="3">
    <source>
        <dbReference type="ARBA" id="ARBA00022722"/>
    </source>
</evidence>
<dbReference type="FunFam" id="1.10.150.20:FF:000030">
    <property type="entry name" value="Flap endonuclease GEN-like 1"/>
    <property type="match status" value="1"/>
</dbReference>
<comment type="similarity">
    <text evidence="11">Belongs to the XPG/RAD2 endonuclease family. GEN subfamily.</text>
</comment>
<dbReference type="GO" id="GO:0006281">
    <property type="term" value="P:DNA repair"/>
    <property type="evidence" value="ECO:0007669"/>
    <property type="project" value="UniProtKB-KW"/>
</dbReference>
<reference evidence="16 17" key="1">
    <citation type="journal article" date="2015" name="Proc. Natl. Acad. Sci. U.S.A.">
        <title>The resurrection genome of Boea hygrometrica: A blueprint for survival of dehydration.</title>
        <authorList>
            <person name="Xiao L."/>
            <person name="Yang G."/>
            <person name="Zhang L."/>
            <person name="Yang X."/>
            <person name="Zhao S."/>
            <person name="Ji Z."/>
            <person name="Zhou Q."/>
            <person name="Hu M."/>
            <person name="Wang Y."/>
            <person name="Chen M."/>
            <person name="Xu Y."/>
            <person name="Jin H."/>
            <person name="Xiao X."/>
            <person name="Hu G."/>
            <person name="Bao F."/>
            <person name="Hu Y."/>
            <person name="Wan P."/>
            <person name="Li L."/>
            <person name="Deng X."/>
            <person name="Kuang T."/>
            <person name="Xiang C."/>
            <person name="Zhu J.K."/>
            <person name="Oliver M.J."/>
            <person name="He Y."/>
        </authorList>
    </citation>
    <scope>NUCLEOTIDE SEQUENCE [LARGE SCALE GENOMIC DNA]</scope>
    <source>
        <strain evidence="17">cv. XS01</strain>
    </source>
</reference>
<name>A0A2Z7C562_9LAMI</name>
<evidence type="ECO:0000256" key="10">
    <source>
        <dbReference type="ARBA" id="ARBA00023242"/>
    </source>
</evidence>
<dbReference type="InterPro" id="IPR006086">
    <property type="entry name" value="XPG-I_dom"/>
</dbReference>
<evidence type="ECO:0000256" key="1">
    <source>
        <dbReference type="ARBA" id="ARBA00001946"/>
    </source>
</evidence>
<keyword evidence="6" id="KW-0227">DNA damage</keyword>
<evidence type="ECO:0000256" key="6">
    <source>
        <dbReference type="ARBA" id="ARBA00022763"/>
    </source>
</evidence>
<evidence type="ECO:0000256" key="13">
    <source>
        <dbReference type="SAM" id="MobiDB-lite"/>
    </source>
</evidence>
<dbReference type="Proteomes" id="UP000250235">
    <property type="component" value="Unassembled WGS sequence"/>
</dbReference>
<dbReference type="Gene3D" id="1.10.150.20">
    <property type="entry name" value="5' to 3' exonuclease, C-terminal subdomain"/>
    <property type="match status" value="1"/>
</dbReference>
<dbReference type="SUPFAM" id="SSF88723">
    <property type="entry name" value="PIN domain-like"/>
    <property type="match status" value="1"/>
</dbReference>
<evidence type="ECO:0000259" key="14">
    <source>
        <dbReference type="SMART" id="SM00484"/>
    </source>
</evidence>
<keyword evidence="9" id="KW-0234">DNA repair</keyword>
<dbReference type="FunFam" id="3.40.50.1010:FF:000032">
    <property type="entry name" value="Flap endonuclease GEN-like 1"/>
    <property type="match status" value="1"/>
</dbReference>
<dbReference type="SMART" id="SM00484">
    <property type="entry name" value="XPGI"/>
    <property type="match status" value="1"/>
</dbReference>
<dbReference type="EMBL" id="KQ999417">
    <property type="protein sequence ID" value="KZV41619.1"/>
    <property type="molecule type" value="Genomic_DNA"/>
</dbReference>
<dbReference type="PANTHER" id="PTHR11081">
    <property type="entry name" value="FLAP ENDONUCLEASE FAMILY MEMBER"/>
    <property type="match status" value="1"/>
</dbReference>
<keyword evidence="3" id="KW-0540">Nuclease</keyword>
<evidence type="ECO:0000313" key="17">
    <source>
        <dbReference type="Proteomes" id="UP000250235"/>
    </source>
</evidence>
<dbReference type="InterPro" id="IPR029060">
    <property type="entry name" value="PIN-like_dom_sf"/>
</dbReference>
<evidence type="ECO:0000313" key="16">
    <source>
        <dbReference type="EMBL" id="KZV41619.1"/>
    </source>
</evidence>
<dbReference type="InterPro" id="IPR006085">
    <property type="entry name" value="XPG_DNA_repair_N"/>
</dbReference>
<feature type="region of interest" description="Disordered" evidence="13">
    <location>
        <begin position="562"/>
        <end position="598"/>
    </location>
</feature>
<evidence type="ECO:0000256" key="8">
    <source>
        <dbReference type="ARBA" id="ARBA00022842"/>
    </source>
</evidence>
<evidence type="ECO:0000256" key="9">
    <source>
        <dbReference type="ARBA" id="ARBA00023204"/>
    </source>
</evidence>
<keyword evidence="7" id="KW-0378">Hydrolase</keyword>
<accession>A0A2Z7C562</accession>
<keyword evidence="4" id="KW-0479">Metal-binding</keyword>
<keyword evidence="8" id="KW-0460">Magnesium</keyword>